<keyword evidence="2" id="KW-0378">Hydrolase</keyword>
<accession>A0ABV6XTP6</accession>
<evidence type="ECO:0000313" key="2">
    <source>
        <dbReference type="EMBL" id="MFC1441651.1"/>
    </source>
</evidence>
<evidence type="ECO:0000259" key="1">
    <source>
        <dbReference type="Pfam" id="PF13354"/>
    </source>
</evidence>
<organism evidence="2 3">
    <name type="scientific">Streptacidiphilus jeojiensis</name>
    <dbReference type="NCBI Taxonomy" id="3229225"/>
    <lineage>
        <taxon>Bacteria</taxon>
        <taxon>Bacillati</taxon>
        <taxon>Actinomycetota</taxon>
        <taxon>Actinomycetes</taxon>
        <taxon>Kitasatosporales</taxon>
        <taxon>Streptomycetaceae</taxon>
        <taxon>Streptacidiphilus</taxon>
    </lineage>
</organism>
<feature type="domain" description="Beta-lactamase class A catalytic" evidence="1">
    <location>
        <begin position="158"/>
        <end position="251"/>
    </location>
</feature>
<dbReference type="InterPro" id="IPR000871">
    <property type="entry name" value="Beta-lactam_class-A"/>
</dbReference>
<dbReference type="InterPro" id="IPR012338">
    <property type="entry name" value="Beta-lactam/transpept-like"/>
</dbReference>
<protein>
    <submittedName>
        <fullName evidence="2">Serine hydrolase</fullName>
    </submittedName>
</protein>
<dbReference type="PANTHER" id="PTHR35333">
    <property type="entry name" value="BETA-LACTAMASE"/>
    <property type="match status" value="1"/>
</dbReference>
<dbReference type="Pfam" id="PF13354">
    <property type="entry name" value="Beta-lactamase2"/>
    <property type="match status" value="1"/>
</dbReference>
<name>A0ABV6XTP6_9ACTN</name>
<sequence>MSSRVEPDQGRRRRKRQLVSIAVTAVMAAGALGGLAYAAEGSGSPAMVASASSSTITVTGSASATVAASTSASASAAASASSPSLDEQARTALAAAESSLVSGFSGNVSVAALDLDTGATADYGNTENSYDTASIAKVDILATLLLQTQDSGGLSSAQKALATSMIEQSDNDAASTLWNEIGGADGLNAANRTFGLTGTTGGSNGNWGLTQTTAADQLTLLQVVFGDDSPLDSASQKYLQGLMGQVESDQAWGVSAAADSGTATELKNGWLQRSQSGLWDVNSIGKVTVDGHSVLIAVVSDGGSTEAGSISLVESVASAAAEAVTSVG</sequence>
<keyword evidence="3" id="KW-1185">Reference proteome</keyword>
<dbReference type="RefSeq" id="WP_380566750.1">
    <property type="nucleotide sequence ID" value="NZ_JBEUKS010000009.1"/>
</dbReference>
<dbReference type="GO" id="GO:0016787">
    <property type="term" value="F:hydrolase activity"/>
    <property type="evidence" value="ECO:0007669"/>
    <property type="project" value="UniProtKB-KW"/>
</dbReference>
<dbReference type="InterPro" id="IPR045155">
    <property type="entry name" value="Beta-lactam_cat"/>
</dbReference>
<comment type="caution">
    <text evidence="2">The sequence shown here is derived from an EMBL/GenBank/DDBJ whole genome shotgun (WGS) entry which is preliminary data.</text>
</comment>
<dbReference type="SUPFAM" id="SSF56601">
    <property type="entry name" value="beta-lactamase/transpeptidase-like"/>
    <property type="match status" value="1"/>
</dbReference>
<reference evidence="2 3" key="1">
    <citation type="submission" date="2024-06" db="EMBL/GenBank/DDBJ databases">
        <authorList>
            <person name="Lee S.D."/>
        </authorList>
    </citation>
    <scope>NUCLEOTIDE SEQUENCE [LARGE SCALE GENOMIC DNA]</scope>
    <source>
        <strain evidence="2 3">N1-10</strain>
    </source>
</reference>
<gene>
    <name evidence="2" type="ORF">ABUW04_25680</name>
</gene>
<dbReference type="Proteomes" id="UP001592581">
    <property type="component" value="Unassembled WGS sequence"/>
</dbReference>
<dbReference type="Gene3D" id="3.40.710.10">
    <property type="entry name" value="DD-peptidase/beta-lactamase superfamily"/>
    <property type="match status" value="1"/>
</dbReference>
<dbReference type="PANTHER" id="PTHR35333:SF3">
    <property type="entry name" value="BETA-LACTAMASE-TYPE TRANSPEPTIDASE FOLD CONTAINING PROTEIN"/>
    <property type="match status" value="1"/>
</dbReference>
<dbReference type="EMBL" id="JBEUKS010000009">
    <property type="protein sequence ID" value="MFC1441651.1"/>
    <property type="molecule type" value="Genomic_DNA"/>
</dbReference>
<proteinExistence type="predicted"/>
<evidence type="ECO:0000313" key="3">
    <source>
        <dbReference type="Proteomes" id="UP001592581"/>
    </source>
</evidence>